<dbReference type="InterPro" id="IPR018966">
    <property type="entry name" value="VTC_domain"/>
</dbReference>
<dbReference type="eggNOG" id="COG5036">
    <property type="taxonomic scope" value="Bacteria"/>
</dbReference>
<accession>A0A1G6CDF4</accession>
<dbReference type="InterPro" id="IPR033469">
    <property type="entry name" value="CYTH-like_dom_sf"/>
</dbReference>
<protein>
    <submittedName>
        <fullName evidence="2">VTC domain-containing protein</fullName>
    </submittedName>
</protein>
<keyword evidence="3" id="KW-1185">Reference proteome</keyword>
<dbReference type="InterPro" id="IPR042267">
    <property type="entry name" value="VTC_sf"/>
</dbReference>
<dbReference type="GO" id="GO:0006799">
    <property type="term" value="P:polyphosphate biosynthetic process"/>
    <property type="evidence" value="ECO:0007669"/>
    <property type="project" value="UniProtKB-ARBA"/>
</dbReference>
<reference evidence="2 3" key="1">
    <citation type="submission" date="2016-10" db="EMBL/GenBank/DDBJ databases">
        <authorList>
            <person name="de Groot N.N."/>
        </authorList>
    </citation>
    <scope>NUCLEOTIDE SEQUENCE [LARGE SCALE GENOMIC DNA]</scope>
    <source>
        <strain evidence="2 3">A-4</strain>
    </source>
</reference>
<dbReference type="RefSeq" id="WP_074486253.1">
    <property type="nucleotide sequence ID" value="NZ_FMXP01000020.1"/>
</dbReference>
<name>A0A1G6CDF4_9STRE</name>
<gene>
    <name evidence="2" type="ORF">SAMN02910293_01542</name>
</gene>
<dbReference type="EMBL" id="FMXP01000020">
    <property type="protein sequence ID" value="SDB30918.1"/>
    <property type="molecule type" value="Genomic_DNA"/>
</dbReference>
<dbReference type="Proteomes" id="UP000182508">
    <property type="component" value="Unassembled WGS sequence"/>
</dbReference>
<dbReference type="Pfam" id="PF09359">
    <property type="entry name" value="VTC"/>
    <property type="match status" value="1"/>
</dbReference>
<dbReference type="STRING" id="439219.SAMN02910293_01542"/>
<feature type="domain" description="VTC" evidence="1">
    <location>
        <begin position="11"/>
        <end position="231"/>
    </location>
</feature>
<dbReference type="AlphaFoldDB" id="A0A1G6CDF4"/>
<organism evidence="2 3">
    <name type="scientific">Streptococcus henryi</name>
    <dbReference type="NCBI Taxonomy" id="439219"/>
    <lineage>
        <taxon>Bacteria</taxon>
        <taxon>Bacillati</taxon>
        <taxon>Bacillota</taxon>
        <taxon>Bacilli</taxon>
        <taxon>Lactobacillales</taxon>
        <taxon>Streptococcaceae</taxon>
        <taxon>Streptococcus</taxon>
    </lineage>
</organism>
<evidence type="ECO:0000313" key="3">
    <source>
        <dbReference type="Proteomes" id="UP000182508"/>
    </source>
</evidence>
<dbReference type="Gene3D" id="3.20.100.30">
    <property type="entry name" value="VTC, catalytic tunnel domain"/>
    <property type="match status" value="1"/>
</dbReference>
<evidence type="ECO:0000313" key="2">
    <source>
        <dbReference type="EMBL" id="SDB30918.1"/>
    </source>
</evidence>
<dbReference type="SUPFAM" id="SSF55154">
    <property type="entry name" value="CYTH-like phosphatases"/>
    <property type="match status" value="1"/>
</dbReference>
<dbReference type="CDD" id="cd07750">
    <property type="entry name" value="PolyPPase_VTC_like"/>
    <property type="match status" value="1"/>
</dbReference>
<sequence length="253" mass="29530">MTDKIQTRFKRVETKYIVRTDQYEALLEDLKVYLKEDDYPTSTISNIYFDTPDFDVIKDALAKKNMREKIRMRSYFANPSEDCQAFLEVKQKDQKGVGHKVRLVSNPKSINLLLCQGYSDESISDPNLLTEIHALRDRYPGLAPRVYIYYDRYSLKQKKKIGDKVRVTFDKNLRYRDTDVSLSSGTDGKPLLEPNQMVMEIKASADKPEWLKEILAKHGLRKMKFSKYSCAFHKSQGLDYYPQPRRKKESVGA</sequence>
<evidence type="ECO:0000259" key="1">
    <source>
        <dbReference type="Pfam" id="PF09359"/>
    </source>
</evidence>
<proteinExistence type="predicted"/>